<dbReference type="SMART" id="SM00511">
    <property type="entry name" value="ORANGE"/>
    <property type="match status" value="1"/>
</dbReference>
<dbReference type="PROSITE" id="PS50888">
    <property type="entry name" value="BHLH"/>
    <property type="match status" value="1"/>
</dbReference>
<dbReference type="Pfam" id="PF07527">
    <property type="entry name" value="Hairy_orange"/>
    <property type="match status" value="1"/>
</dbReference>
<dbReference type="Pfam" id="PF00010">
    <property type="entry name" value="HLH"/>
    <property type="match status" value="1"/>
</dbReference>
<organism evidence="9 12">
    <name type="scientific">Dinothrombium tinctorium</name>
    <dbReference type="NCBI Taxonomy" id="1965070"/>
    <lineage>
        <taxon>Eukaryota</taxon>
        <taxon>Metazoa</taxon>
        <taxon>Ecdysozoa</taxon>
        <taxon>Arthropoda</taxon>
        <taxon>Chelicerata</taxon>
        <taxon>Arachnida</taxon>
        <taxon>Acari</taxon>
        <taxon>Acariformes</taxon>
        <taxon>Trombidiformes</taxon>
        <taxon>Prostigmata</taxon>
        <taxon>Anystina</taxon>
        <taxon>Parasitengona</taxon>
        <taxon>Trombidioidea</taxon>
        <taxon>Trombidiidae</taxon>
        <taxon>Dinothrombium</taxon>
    </lineage>
</organism>
<evidence type="ECO:0000256" key="4">
    <source>
        <dbReference type="ARBA" id="ARBA00023163"/>
    </source>
</evidence>
<dbReference type="Gene3D" id="4.10.280.10">
    <property type="entry name" value="Helix-loop-helix DNA-binding domain"/>
    <property type="match status" value="1"/>
</dbReference>
<reference evidence="9" key="2">
    <citation type="submission" date="2018-11" db="EMBL/GenBank/DDBJ databases">
        <title>Trombidioid mite genomics.</title>
        <authorList>
            <person name="Dong X."/>
        </authorList>
    </citation>
    <scope>NUCLEOTIDE SEQUENCE</scope>
    <source>
        <strain evidence="9">UoL-WK</strain>
    </source>
</reference>
<keyword evidence="4" id="KW-0804">Transcription</keyword>
<dbReference type="PROSITE" id="PS51054">
    <property type="entry name" value="ORANGE"/>
    <property type="match status" value="1"/>
</dbReference>
<feature type="domain" description="BHLH" evidence="7">
    <location>
        <begin position="1"/>
        <end position="56"/>
    </location>
</feature>
<gene>
    <name evidence="11" type="ORF">B4U79_07763</name>
    <name evidence="9" type="ORF">B4U79_07986</name>
    <name evidence="10" type="ORF">B4U79_14877</name>
</gene>
<dbReference type="EMBL" id="NCKU01002571">
    <property type="protein sequence ID" value="RWS09307.1"/>
    <property type="molecule type" value="Genomic_DNA"/>
</dbReference>
<comment type="caution">
    <text evidence="9">The sequence shown here is derived from an EMBL/GenBank/DDBJ whole genome shotgun (WGS) entry which is preliminary data.</text>
</comment>
<dbReference type="InterPro" id="IPR050370">
    <property type="entry name" value="HES_HEY"/>
</dbReference>
<dbReference type="InterPro" id="IPR003650">
    <property type="entry name" value="Orange_dom"/>
</dbReference>
<dbReference type="GO" id="GO:0005634">
    <property type="term" value="C:nucleus"/>
    <property type="evidence" value="ECO:0007669"/>
    <property type="project" value="UniProtKB-SubCell"/>
</dbReference>
<sequence>MTIESFQFIEKKRRDRINNSLQELKRLVPAAFEKQGAHKLEKAEILQLTVDHLRNLQAKGFDAFTFDPQKYALDYHSLGFRECASEVARYLVAVEGVDLQDPLRLRLMSHLQCYATQRELALKSASAHSPWNPSVFTAPPQFSSSHITSQSHNTSSASVSTSDVSNHYNNSHLSASLSDCSSILSTSTHMMPPPPPPPHVLLPKQTNSPPPSASYTSSAQQQVSNHQAHHSHQYFSPAYGTPGTHQANANGVKYCRPWGGELAY</sequence>
<evidence type="ECO:0000259" key="8">
    <source>
        <dbReference type="PROSITE" id="PS51054"/>
    </source>
</evidence>
<keyword evidence="12" id="KW-1185">Reference proteome</keyword>
<dbReference type="SMART" id="SM00353">
    <property type="entry name" value="HLH"/>
    <property type="match status" value="1"/>
</dbReference>
<dbReference type="GO" id="GO:0006355">
    <property type="term" value="P:regulation of DNA-templated transcription"/>
    <property type="evidence" value="ECO:0007669"/>
    <property type="project" value="InterPro"/>
</dbReference>
<evidence type="ECO:0000256" key="6">
    <source>
        <dbReference type="SAM" id="MobiDB-lite"/>
    </source>
</evidence>
<feature type="compositionally biased region" description="Pro residues" evidence="6">
    <location>
        <begin position="191"/>
        <end position="200"/>
    </location>
</feature>
<evidence type="ECO:0000313" key="12">
    <source>
        <dbReference type="Proteomes" id="UP000285301"/>
    </source>
</evidence>
<dbReference type="AlphaFoldDB" id="A0A3S3P0S6"/>
<dbReference type="OrthoDB" id="6371181at2759"/>
<keyword evidence="3" id="KW-0238">DNA-binding</keyword>
<dbReference type="InterPro" id="IPR036638">
    <property type="entry name" value="HLH_DNA-bd_sf"/>
</dbReference>
<evidence type="ECO:0000256" key="5">
    <source>
        <dbReference type="ARBA" id="ARBA00023242"/>
    </source>
</evidence>
<dbReference type="SUPFAM" id="SSF158457">
    <property type="entry name" value="Orange domain-like"/>
    <property type="match status" value="1"/>
</dbReference>
<dbReference type="Proteomes" id="UP000285301">
    <property type="component" value="Unassembled WGS sequence"/>
</dbReference>
<evidence type="ECO:0000313" key="9">
    <source>
        <dbReference type="EMBL" id="RWS05583.1"/>
    </source>
</evidence>
<dbReference type="EMBL" id="NCKU01004687">
    <property type="protein sequence ID" value="RWS05583.1"/>
    <property type="molecule type" value="Genomic_DNA"/>
</dbReference>
<dbReference type="PANTHER" id="PTHR10985">
    <property type="entry name" value="BASIC HELIX-LOOP-HELIX TRANSCRIPTION FACTOR, HES-RELATED"/>
    <property type="match status" value="1"/>
</dbReference>
<dbReference type="EMBL" id="NCKU01002304">
    <property type="protein sequence ID" value="RWS09885.1"/>
    <property type="molecule type" value="Genomic_DNA"/>
</dbReference>
<dbReference type="SUPFAM" id="SSF47459">
    <property type="entry name" value="HLH, helix-loop-helix DNA-binding domain"/>
    <property type="match status" value="1"/>
</dbReference>
<dbReference type="Gene3D" id="6.10.250.980">
    <property type="match status" value="1"/>
</dbReference>
<dbReference type="GO" id="GO:0003677">
    <property type="term" value="F:DNA binding"/>
    <property type="evidence" value="ECO:0007669"/>
    <property type="project" value="UniProtKB-KW"/>
</dbReference>
<evidence type="ECO:0000259" key="7">
    <source>
        <dbReference type="PROSITE" id="PS50888"/>
    </source>
</evidence>
<keyword evidence="2" id="KW-0805">Transcription regulation</keyword>
<accession>A0A3S3P0S6</accession>
<dbReference type="STRING" id="1965070.A0A3S3P0S6"/>
<name>A0A3S3P0S6_9ACAR</name>
<evidence type="ECO:0000256" key="1">
    <source>
        <dbReference type="ARBA" id="ARBA00004123"/>
    </source>
</evidence>
<dbReference type="GO" id="GO:0046983">
    <property type="term" value="F:protein dimerization activity"/>
    <property type="evidence" value="ECO:0007669"/>
    <property type="project" value="InterPro"/>
</dbReference>
<comment type="subcellular location">
    <subcellularLocation>
        <location evidence="1">Nucleus</location>
    </subcellularLocation>
</comment>
<evidence type="ECO:0000256" key="2">
    <source>
        <dbReference type="ARBA" id="ARBA00023015"/>
    </source>
</evidence>
<feature type="compositionally biased region" description="Low complexity" evidence="6">
    <location>
        <begin position="213"/>
        <end position="224"/>
    </location>
</feature>
<feature type="compositionally biased region" description="Low complexity" evidence="6">
    <location>
        <begin position="149"/>
        <end position="164"/>
    </location>
</feature>
<proteinExistence type="predicted"/>
<evidence type="ECO:0000313" key="11">
    <source>
        <dbReference type="EMBL" id="RWS09885.1"/>
    </source>
</evidence>
<evidence type="ECO:0000313" key="10">
    <source>
        <dbReference type="EMBL" id="RWS09307.1"/>
    </source>
</evidence>
<keyword evidence="5" id="KW-0539">Nucleus</keyword>
<dbReference type="InterPro" id="IPR011598">
    <property type="entry name" value="bHLH_dom"/>
</dbReference>
<feature type="region of interest" description="Disordered" evidence="6">
    <location>
        <begin position="142"/>
        <end position="164"/>
    </location>
</feature>
<evidence type="ECO:0000256" key="3">
    <source>
        <dbReference type="ARBA" id="ARBA00023125"/>
    </source>
</evidence>
<feature type="region of interest" description="Disordered" evidence="6">
    <location>
        <begin position="184"/>
        <end position="235"/>
    </location>
</feature>
<protein>
    <submittedName>
        <fullName evidence="9">Hairy/enhancer-of-split related with YRPW motif protein-like protein</fullName>
    </submittedName>
</protein>
<feature type="domain" description="Orange" evidence="8">
    <location>
        <begin position="75"/>
        <end position="111"/>
    </location>
</feature>
<reference evidence="9 12" key="1">
    <citation type="journal article" date="2018" name="Gigascience">
        <title>Genomes of trombidid mites reveal novel predicted allergens and laterally-transferred genes associated with secondary metabolism.</title>
        <authorList>
            <person name="Dong X."/>
            <person name="Chaisiri K."/>
            <person name="Xia D."/>
            <person name="Armstrong S.D."/>
            <person name="Fang Y."/>
            <person name="Donnelly M.J."/>
            <person name="Kadowaki T."/>
            <person name="McGarry J.W."/>
            <person name="Darby A.C."/>
            <person name="Makepeace B.L."/>
        </authorList>
    </citation>
    <scope>NUCLEOTIDE SEQUENCE [LARGE SCALE GENOMIC DNA]</scope>
    <source>
        <strain evidence="9">UoL-WK</strain>
    </source>
</reference>